<name>A0A4Z2JC26_9TELE</name>
<proteinExistence type="predicted"/>
<gene>
    <name evidence="1" type="ORF">EYF80_002575</name>
</gene>
<comment type="caution">
    <text evidence="1">The sequence shown here is derived from an EMBL/GenBank/DDBJ whole genome shotgun (WGS) entry which is preliminary data.</text>
</comment>
<evidence type="ECO:0000313" key="1">
    <source>
        <dbReference type="EMBL" id="TNN87374.1"/>
    </source>
</evidence>
<reference evidence="1 2" key="1">
    <citation type="submission" date="2019-03" db="EMBL/GenBank/DDBJ databases">
        <title>First draft genome of Liparis tanakae, snailfish: a comprehensive survey of snailfish specific genes.</title>
        <authorList>
            <person name="Kim W."/>
            <person name="Song I."/>
            <person name="Jeong J.-H."/>
            <person name="Kim D."/>
            <person name="Kim S."/>
            <person name="Ryu S."/>
            <person name="Song J.Y."/>
            <person name="Lee S.K."/>
        </authorList>
    </citation>
    <scope>NUCLEOTIDE SEQUENCE [LARGE SCALE GENOMIC DNA]</scope>
    <source>
        <tissue evidence="1">Muscle</tissue>
    </source>
</reference>
<evidence type="ECO:0000313" key="2">
    <source>
        <dbReference type="Proteomes" id="UP000314294"/>
    </source>
</evidence>
<protein>
    <submittedName>
        <fullName evidence="1">Uncharacterized protein</fullName>
    </submittedName>
</protein>
<dbReference type="AlphaFoldDB" id="A0A4Z2JC26"/>
<sequence length="200" mass="21912">MGHLDQVFELVQGSRLRGDLLKPQTHDVIGWSHVDRTDHQTSDLHPGQLHGPVLLRDQGLDRLLSAGLLLLSGPTASSSSHRLLLLLLLVQVRFAHIGLRSISIRSGTRSLVRICIGTQSLVRIHIRTRSLVRVCILGLRILQVHVGLLRVHGVGVRYRPGNENQSRSVPTGVRDVWSTAASDAFTGRGTFGTLVSSPVF</sequence>
<accession>A0A4Z2JC26</accession>
<keyword evidence="2" id="KW-1185">Reference proteome</keyword>
<dbReference type="Proteomes" id="UP000314294">
    <property type="component" value="Unassembled WGS sequence"/>
</dbReference>
<organism evidence="1 2">
    <name type="scientific">Liparis tanakae</name>
    <name type="common">Tanaka's snailfish</name>
    <dbReference type="NCBI Taxonomy" id="230148"/>
    <lineage>
        <taxon>Eukaryota</taxon>
        <taxon>Metazoa</taxon>
        <taxon>Chordata</taxon>
        <taxon>Craniata</taxon>
        <taxon>Vertebrata</taxon>
        <taxon>Euteleostomi</taxon>
        <taxon>Actinopterygii</taxon>
        <taxon>Neopterygii</taxon>
        <taxon>Teleostei</taxon>
        <taxon>Neoteleostei</taxon>
        <taxon>Acanthomorphata</taxon>
        <taxon>Eupercaria</taxon>
        <taxon>Perciformes</taxon>
        <taxon>Cottioidei</taxon>
        <taxon>Cottales</taxon>
        <taxon>Liparidae</taxon>
        <taxon>Liparis</taxon>
    </lineage>
</organism>
<dbReference type="EMBL" id="SRLO01000011">
    <property type="protein sequence ID" value="TNN87374.1"/>
    <property type="molecule type" value="Genomic_DNA"/>
</dbReference>